<reference evidence="2" key="1">
    <citation type="journal article" date="2020" name="Nature">
        <title>Giant virus diversity and host interactions through global metagenomics.</title>
        <authorList>
            <person name="Schulz F."/>
            <person name="Roux S."/>
            <person name="Paez-Espino D."/>
            <person name="Jungbluth S."/>
            <person name="Walsh D.A."/>
            <person name="Denef V.J."/>
            <person name="McMahon K.D."/>
            <person name="Konstantinidis K.T."/>
            <person name="Eloe-Fadrosh E.A."/>
            <person name="Kyrpides N.C."/>
            <person name="Woyke T."/>
        </authorList>
    </citation>
    <scope>NUCLEOTIDE SEQUENCE</scope>
    <source>
        <strain evidence="2">GVMAG-M-3300027769-26</strain>
    </source>
</reference>
<feature type="region of interest" description="Disordered" evidence="1">
    <location>
        <begin position="1"/>
        <end position="50"/>
    </location>
</feature>
<name>A0A6C0LFF3_9ZZZZ</name>
<accession>A0A6C0LFF3</accession>
<evidence type="ECO:0000313" key="2">
    <source>
        <dbReference type="EMBL" id="QHU27922.1"/>
    </source>
</evidence>
<protein>
    <submittedName>
        <fullName evidence="2">Uncharacterized protein</fullName>
    </submittedName>
</protein>
<sequence>MLIYKLPPPPPPPVPPGGAKKATGATGAKTAPAPNQRVIAPAAATEDKSKPDDFKKFVSTGKLSFLKHQRCIHMTMEQYKDRDHINENMCYKEFNCNMHDIEKKIIENLNLIKKKVKPSFKQGNDILLPLPIYVSIAKIISKDNNYVLKRMFSDVSYNFSDTFFEKYTFKGMMKIIIYIPNLMKNEGDYYNYYPSLFTYTNQNKWMEYMTSKDSYFLKALDNRVKKSEKARYDNLLKRSLNNICDDFGCVSEGAGEDINHIKGDYGGGIYMPTKCLQFKEYASEYYMNRDFNDLYSKSSDEIKKIYEDIKKEAEKEAKPENGDLEKEEIDELSRDAIAESLAYAGREGKEGNKINRTYNNTIINDIKFRTEPGKSYPGIQDITFSMFKIDEKNPKFSNFFHYMPWGNKLINDEYVLNGGKTFEFEDSKYLLKDIIVPMYLKFKSLDDKYYMEFDNEGVLTLYNNNGTPNTIIQAAYGKNLKNTKKRKILFDDNLSGSGILHIQGEQPENNDTISLTYLTSKNIQPCSLILDTSPGNLGKLKIYDLGFNVIFNN</sequence>
<feature type="compositionally biased region" description="Pro residues" evidence="1">
    <location>
        <begin position="1"/>
        <end position="16"/>
    </location>
</feature>
<feature type="compositionally biased region" description="Low complexity" evidence="1">
    <location>
        <begin position="17"/>
        <end position="34"/>
    </location>
</feature>
<dbReference type="AlphaFoldDB" id="A0A6C0LFF3"/>
<proteinExistence type="predicted"/>
<organism evidence="2">
    <name type="scientific">viral metagenome</name>
    <dbReference type="NCBI Taxonomy" id="1070528"/>
    <lineage>
        <taxon>unclassified sequences</taxon>
        <taxon>metagenomes</taxon>
        <taxon>organismal metagenomes</taxon>
    </lineage>
</organism>
<dbReference type="EMBL" id="MN740465">
    <property type="protein sequence ID" value="QHU27922.1"/>
    <property type="molecule type" value="Genomic_DNA"/>
</dbReference>
<evidence type="ECO:0000256" key="1">
    <source>
        <dbReference type="SAM" id="MobiDB-lite"/>
    </source>
</evidence>